<sequence>MVSCISIYLRVSRCRFRALGNSSSLSIARQYGTSTQQEKLKVLFMGRDEFSCLVLEELYKARDVWDELVVATNPDQRVGRRGSQISISPLKAKVETLQDVRVELIPPSKAEFRKWKLPEPFASHSCPTETSISSPSPLQSHIIVTASFGRILTGKHLAHFLPTRRLNVHPSLLPQYRGPAPIQHALLNGDEETGVCVIEMLPAVKKTLDGQPPRKSGIDAGDIWAQRKLPQPGSATFDQMRDILGREGGQLLVKLLRDIVNKKESPPKPQRIDGGSTIRPAPMIHLEDAQFDPQKLTAEQAHRRWRAIGHQRPTSTFVEVSSPAGTTKRAVQLHDLQMCPQESADAVHQRLPLDSGSAICMTNPQDISTMALFVRCSDGSVLCVGKIKPEGKPVLPAQAFWNGVQGKNKAVRFTGH</sequence>
<reference evidence="7 8" key="1">
    <citation type="submission" date="2020-07" db="EMBL/GenBank/DDBJ databases">
        <title>Comparative genomics of pyrophilous fungi reveals a link between fire events and developmental genes.</title>
        <authorList>
            <consortium name="DOE Joint Genome Institute"/>
            <person name="Steindorff A.S."/>
            <person name="Carver A."/>
            <person name="Calhoun S."/>
            <person name="Stillman K."/>
            <person name="Liu H."/>
            <person name="Lipzen A."/>
            <person name="Pangilinan J."/>
            <person name="Labutti K."/>
            <person name="Bruns T.D."/>
            <person name="Grigoriev I.V."/>
        </authorList>
    </citation>
    <scope>NUCLEOTIDE SEQUENCE [LARGE SCALE GENOMIC DNA]</scope>
    <source>
        <strain evidence="7 8">CBS 144469</strain>
    </source>
</reference>
<keyword evidence="8" id="KW-1185">Reference proteome</keyword>
<dbReference type="InterPro" id="IPR041711">
    <property type="entry name" value="Met-tRNA-FMT_N"/>
</dbReference>
<dbReference type="GO" id="GO:0004479">
    <property type="term" value="F:methionyl-tRNA formyltransferase activity"/>
    <property type="evidence" value="ECO:0007669"/>
    <property type="project" value="UniProtKB-EC"/>
</dbReference>
<proteinExistence type="inferred from homology"/>
<feature type="domain" description="Formyl transferase N-terminal" evidence="5">
    <location>
        <begin position="84"/>
        <end position="200"/>
    </location>
</feature>
<dbReference type="SUPFAM" id="SSF53328">
    <property type="entry name" value="Formyltransferase"/>
    <property type="match status" value="1"/>
</dbReference>
<dbReference type="Pfam" id="PF00551">
    <property type="entry name" value="Formyl_trans_N"/>
    <property type="match status" value="1"/>
</dbReference>
<dbReference type="InterPro" id="IPR036477">
    <property type="entry name" value="Formyl_transf_N_sf"/>
</dbReference>
<protein>
    <recommendedName>
        <fullName evidence="2">methionyl-tRNA formyltransferase</fullName>
        <ecNumber evidence="2">2.1.2.9</ecNumber>
    </recommendedName>
</protein>
<dbReference type="Gene3D" id="3.40.50.12230">
    <property type="match status" value="1"/>
</dbReference>
<comment type="caution">
    <text evidence="7">The sequence shown here is derived from an EMBL/GenBank/DDBJ whole genome shotgun (WGS) entry which is preliminary data.</text>
</comment>
<dbReference type="CDD" id="cd08646">
    <property type="entry name" value="FMT_core_Met-tRNA-FMT_N"/>
    <property type="match status" value="1"/>
</dbReference>
<dbReference type="InterPro" id="IPR005793">
    <property type="entry name" value="Formyl_trans_C"/>
</dbReference>
<dbReference type="GO" id="GO:0005739">
    <property type="term" value="C:mitochondrion"/>
    <property type="evidence" value="ECO:0007669"/>
    <property type="project" value="TreeGrafter"/>
</dbReference>
<dbReference type="Proteomes" id="UP000521943">
    <property type="component" value="Unassembled WGS sequence"/>
</dbReference>
<evidence type="ECO:0000256" key="4">
    <source>
        <dbReference type="ARBA" id="ARBA00022917"/>
    </source>
</evidence>
<evidence type="ECO:0000313" key="7">
    <source>
        <dbReference type="EMBL" id="KAF6745027.1"/>
    </source>
</evidence>
<evidence type="ECO:0000313" key="8">
    <source>
        <dbReference type="Proteomes" id="UP000521943"/>
    </source>
</evidence>
<comment type="similarity">
    <text evidence="1">Belongs to the Fmt family.</text>
</comment>
<dbReference type="EMBL" id="JACGCI010000111">
    <property type="protein sequence ID" value="KAF6745027.1"/>
    <property type="molecule type" value="Genomic_DNA"/>
</dbReference>
<keyword evidence="4" id="KW-0648">Protein biosynthesis</keyword>
<keyword evidence="3 7" id="KW-0808">Transferase</keyword>
<dbReference type="PANTHER" id="PTHR11138:SF5">
    <property type="entry name" value="METHIONYL-TRNA FORMYLTRANSFERASE, MITOCHONDRIAL"/>
    <property type="match status" value="1"/>
</dbReference>
<dbReference type="InterPro" id="IPR002376">
    <property type="entry name" value="Formyl_transf_N"/>
</dbReference>
<dbReference type="OrthoDB" id="10268103at2759"/>
<dbReference type="PANTHER" id="PTHR11138">
    <property type="entry name" value="METHIONYL-TRNA FORMYLTRANSFERASE"/>
    <property type="match status" value="1"/>
</dbReference>
<dbReference type="EC" id="2.1.2.9" evidence="2"/>
<dbReference type="Pfam" id="PF02911">
    <property type="entry name" value="Formyl_trans_C"/>
    <property type="match status" value="1"/>
</dbReference>
<dbReference type="AlphaFoldDB" id="A0A8H6HF02"/>
<evidence type="ECO:0000259" key="5">
    <source>
        <dbReference type="Pfam" id="PF00551"/>
    </source>
</evidence>
<feature type="domain" description="Formyl transferase C-terminal" evidence="6">
    <location>
        <begin position="288"/>
        <end position="404"/>
    </location>
</feature>
<evidence type="ECO:0000256" key="1">
    <source>
        <dbReference type="ARBA" id="ARBA00010699"/>
    </source>
</evidence>
<name>A0A8H6HF02_9AGAR</name>
<evidence type="ECO:0000256" key="2">
    <source>
        <dbReference type="ARBA" id="ARBA00012261"/>
    </source>
</evidence>
<gene>
    <name evidence="7" type="ORF">DFP72DRAFT_926992</name>
</gene>
<evidence type="ECO:0000259" key="6">
    <source>
        <dbReference type="Pfam" id="PF02911"/>
    </source>
</evidence>
<accession>A0A8H6HF02</accession>
<evidence type="ECO:0000256" key="3">
    <source>
        <dbReference type="ARBA" id="ARBA00022679"/>
    </source>
</evidence>
<organism evidence="7 8">
    <name type="scientific">Ephemerocybe angulata</name>
    <dbReference type="NCBI Taxonomy" id="980116"/>
    <lineage>
        <taxon>Eukaryota</taxon>
        <taxon>Fungi</taxon>
        <taxon>Dikarya</taxon>
        <taxon>Basidiomycota</taxon>
        <taxon>Agaricomycotina</taxon>
        <taxon>Agaricomycetes</taxon>
        <taxon>Agaricomycetidae</taxon>
        <taxon>Agaricales</taxon>
        <taxon>Agaricineae</taxon>
        <taxon>Psathyrellaceae</taxon>
        <taxon>Ephemerocybe</taxon>
    </lineage>
</organism>